<sequence length="598" mass="61328">NLLDTGSLVVNDLHNSAHSSASQMGFSYSSSSSAASNMESNAMGAMLNVAVPQGSSDSSDTQSSIAQGTIIVRDNPDQDLSGIDRSATALNGNGVSNDFDVDKIKEKQALGQAAGYVGMRTVGEWAQSKQKDASDRITAAQNAYAEAQANGDEAGMQQALADGNKALEDFHAWDAGSTNTTLLHMGVGAVVADLGGGNALQGALGAGGSEVLTPLLVNKLGEQNLPWAAALVGGVLGDGAGAATAIDGAQYNYLSHKQKDMEKQEKDACGLNVACLAQVNAKWSAISGEQNIGYAVGVGAGLGIGAYDMGTGIIKAIGSPAETLAGVKAILNDPAFRASVGDALADEYAERVDRMATAYEDAGWDGSVTAGVEVGRLIFDVAGAVEAAGGVAKLGVSVTTKAGKVIGEVGEAIKSGALVQKAADWAGTNYDFLIKAGGVFGTDGKPLMSFKGLTNAQKGVVGEVLGGTLADSLVADGQRIGRLPEVGQNGIDDLLKVNRSDVDYVVIEYKFGSSTLKQTADGLQMSDDWLLGTNTGRDRILQAVGERNAQSVVDAMDAGRVEKWVVHTDPYGKVTIGVLGKDGKLMPKQISSLFGSSR</sequence>
<dbReference type="eggNOG" id="COG3210">
    <property type="taxonomic scope" value="Bacteria"/>
</dbReference>
<evidence type="ECO:0000313" key="1">
    <source>
        <dbReference type="EMBL" id="EIL88415.1"/>
    </source>
</evidence>
<comment type="caution">
    <text evidence="1">The sequence shown here is derived from an EMBL/GenBank/DDBJ whole genome shotgun (WGS) entry which is preliminary data.</text>
</comment>
<dbReference type="Proteomes" id="UP000004210">
    <property type="component" value="Unassembled WGS sequence"/>
</dbReference>
<dbReference type="AlphaFoldDB" id="I4VMH4"/>
<gene>
    <name evidence="1" type="ORF">UU9_12697</name>
</gene>
<dbReference type="CDD" id="cd20730">
    <property type="entry name" value="PoNe_FilH-like"/>
    <property type="match status" value="1"/>
</dbReference>
<feature type="non-terminal residue" evidence="1">
    <location>
        <position position="1"/>
    </location>
</feature>
<name>I4VMH4_9GAMM</name>
<accession>I4VMH4</accession>
<proteinExistence type="predicted"/>
<organism evidence="1 2">
    <name type="scientific">Rhodanobacter fulvus Jip2</name>
    <dbReference type="NCBI Taxonomy" id="1163408"/>
    <lineage>
        <taxon>Bacteria</taxon>
        <taxon>Pseudomonadati</taxon>
        <taxon>Pseudomonadota</taxon>
        <taxon>Gammaproteobacteria</taxon>
        <taxon>Lysobacterales</taxon>
        <taxon>Rhodanobacteraceae</taxon>
        <taxon>Rhodanobacter</taxon>
    </lineage>
</organism>
<dbReference type="PATRIC" id="fig|1163408.3.peg.2589"/>
<dbReference type="EMBL" id="AJXU01000053">
    <property type="protein sequence ID" value="EIL88415.1"/>
    <property type="molecule type" value="Genomic_DNA"/>
</dbReference>
<keyword evidence="2" id="KW-1185">Reference proteome</keyword>
<dbReference type="STRING" id="1163408.UU9_12697"/>
<protein>
    <submittedName>
        <fullName evidence="1">Hemagglutinin-related protein</fullName>
    </submittedName>
</protein>
<reference evidence="1 2" key="1">
    <citation type="journal article" date="2012" name="J. Bacteriol.">
        <title>Genome sequences for six rhodanobacter strains, isolated from soils and the terrestrial subsurface, with variable denitrification capabilities.</title>
        <authorList>
            <person name="Kostka J.E."/>
            <person name="Green S.J."/>
            <person name="Rishishwar L."/>
            <person name="Prakash O."/>
            <person name="Katz L.S."/>
            <person name="Marino-Ramirez L."/>
            <person name="Jordan I.K."/>
            <person name="Munk C."/>
            <person name="Ivanova N."/>
            <person name="Mikhailova N."/>
            <person name="Watson D.B."/>
            <person name="Brown S.D."/>
            <person name="Palumbo A.V."/>
            <person name="Brooks S.C."/>
        </authorList>
    </citation>
    <scope>NUCLEOTIDE SEQUENCE [LARGE SCALE GENOMIC DNA]</scope>
    <source>
        <strain evidence="2">Jip2T</strain>
    </source>
</reference>
<evidence type="ECO:0000313" key="2">
    <source>
        <dbReference type="Proteomes" id="UP000004210"/>
    </source>
</evidence>